<evidence type="ECO:0000256" key="1">
    <source>
        <dbReference type="SAM" id="MobiDB-lite"/>
    </source>
</evidence>
<dbReference type="AlphaFoldDB" id="A0AAV5J6U0"/>
<feature type="domain" description="Retrotransposon gag" evidence="2">
    <location>
        <begin position="349"/>
        <end position="414"/>
    </location>
</feature>
<accession>A0AAV5J6U0</accession>
<proteinExistence type="predicted"/>
<name>A0AAV5J6U0_9ROSI</name>
<dbReference type="Proteomes" id="UP001054252">
    <property type="component" value="Unassembled WGS sequence"/>
</dbReference>
<feature type="region of interest" description="Disordered" evidence="1">
    <location>
        <begin position="1"/>
        <end position="65"/>
    </location>
</feature>
<protein>
    <recommendedName>
        <fullName evidence="2">Retrotransposon gag domain-containing protein</fullName>
    </recommendedName>
</protein>
<gene>
    <name evidence="3" type="ORF">SLEP1_g21695</name>
</gene>
<dbReference type="Pfam" id="PF03732">
    <property type="entry name" value="Retrotrans_gag"/>
    <property type="match status" value="1"/>
</dbReference>
<evidence type="ECO:0000259" key="2">
    <source>
        <dbReference type="Pfam" id="PF03732"/>
    </source>
</evidence>
<feature type="compositionally biased region" description="Basic and acidic residues" evidence="1">
    <location>
        <begin position="49"/>
        <end position="58"/>
    </location>
</feature>
<dbReference type="InterPro" id="IPR005162">
    <property type="entry name" value="Retrotrans_gag_dom"/>
</dbReference>
<comment type="caution">
    <text evidence="3">The sequence shown here is derived from an EMBL/GenBank/DDBJ whole genome shotgun (WGS) entry which is preliminary data.</text>
</comment>
<reference evidence="3 4" key="1">
    <citation type="journal article" date="2021" name="Commun. Biol.">
        <title>The genome of Shorea leprosula (Dipterocarpaceae) highlights the ecological relevance of drought in aseasonal tropical rainforests.</title>
        <authorList>
            <person name="Ng K.K.S."/>
            <person name="Kobayashi M.J."/>
            <person name="Fawcett J.A."/>
            <person name="Hatakeyama M."/>
            <person name="Paape T."/>
            <person name="Ng C.H."/>
            <person name="Ang C.C."/>
            <person name="Tnah L.H."/>
            <person name="Lee C.T."/>
            <person name="Nishiyama T."/>
            <person name="Sese J."/>
            <person name="O'Brien M.J."/>
            <person name="Copetti D."/>
            <person name="Mohd Noor M.I."/>
            <person name="Ong R.C."/>
            <person name="Putra M."/>
            <person name="Sireger I.Z."/>
            <person name="Indrioko S."/>
            <person name="Kosugi Y."/>
            <person name="Izuno A."/>
            <person name="Isagi Y."/>
            <person name="Lee S.L."/>
            <person name="Shimizu K.K."/>
        </authorList>
    </citation>
    <scope>NUCLEOTIDE SEQUENCE [LARGE SCALE GENOMIC DNA]</scope>
    <source>
        <strain evidence="3">214</strain>
    </source>
</reference>
<evidence type="ECO:0000313" key="3">
    <source>
        <dbReference type="EMBL" id="GKV10309.1"/>
    </source>
</evidence>
<dbReference type="PANTHER" id="PTHR33223">
    <property type="entry name" value="CCHC-TYPE DOMAIN-CONTAINING PROTEIN"/>
    <property type="match status" value="1"/>
</dbReference>
<keyword evidence="4" id="KW-1185">Reference proteome</keyword>
<evidence type="ECO:0000313" key="4">
    <source>
        <dbReference type="Proteomes" id="UP001054252"/>
    </source>
</evidence>
<dbReference type="EMBL" id="BPVZ01000032">
    <property type="protein sequence ID" value="GKV10309.1"/>
    <property type="molecule type" value="Genomic_DNA"/>
</dbReference>
<sequence>MPRRLGKEVAQQVEVAPVSPRHSEGENSLEHLPPISPLADRSYGNPIYRNDDEEKVDSAESSNKISQELQQIRRLQEEANQNIKRSLESFLQAQQQQSDQFTRYMNTIERAINESSRAIREDVAESRRTFTAVSERTMEHVRQQQNVPRQPVPPVMELPQQNLPDPLPGGHGGHINQPQVVQQMPNAQNNALGAGQVQFNRQQQNNPAGGILGPQDPVEAAFCAAEQFNANQQRYVPPARRPNAVPQPNLQNNVFQPLGLQAAAPPLDRNQLIDLVQETYGPTLRPLVRPSYHKPYPNYIDRDNPFPRGFKVPEFTLFSGDASQSTIGHIGRFTIQCGEASGDDFLKLRLFPSSLTGTALTWYLSLPQNSVFAWRQMEDLFHIQFYRSEPEISMADLSRLTQRPGESSENYLMRH</sequence>
<dbReference type="PANTHER" id="PTHR33223:SF8">
    <property type="entry name" value="OS04G0172440 PROTEIN"/>
    <property type="match status" value="1"/>
</dbReference>
<organism evidence="3 4">
    <name type="scientific">Rubroshorea leprosula</name>
    <dbReference type="NCBI Taxonomy" id="152421"/>
    <lineage>
        <taxon>Eukaryota</taxon>
        <taxon>Viridiplantae</taxon>
        <taxon>Streptophyta</taxon>
        <taxon>Embryophyta</taxon>
        <taxon>Tracheophyta</taxon>
        <taxon>Spermatophyta</taxon>
        <taxon>Magnoliopsida</taxon>
        <taxon>eudicotyledons</taxon>
        <taxon>Gunneridae</taxon>
        <taxon>Pentapetalae</taxon>
        <taxon>rosids</taxon>
        <taxon>malvids</taxon>
        <taxon>Malvales</taxon>
        <taxon>Dipterocarpaceae</taxon>
        <taxon>Rubroshorea</taxon>
    </lineage>
</organism>